<accession>A0AAV4R9E2</accession>
<comment type="caution">
    <text evidence="2">The sequence shown here is derived from an EMBL/GenBank/DDBJ whole genome shotgun (WGS) entry which is preliminary data.</text>
</comment>
<dbReference type="Proteomes" id="UP001054945">
    <property type="component" value="Unassembled WGS sequence"/>
</dbReference>
<dbReference type="EMBL" id="BPLR01007486">
    <property type="protein sequence ID" value="GIY17229.1"/>
    <property type="molecule type" value="Genomic_DNA"/>
</dbReference>
<dbReference type="AlphaFoldDB" id="A0AAV4R9E2"/>
<evidence type="ECO:0000313" key="2">
    <source>
        <dbReference type="EMBL" id="GIY17229.1"/>
    </source>
</evidence>
<evidence type="ECO:0000313" key="3">
    <source>
        <dbReference type="Proteomes" id="UP001054945"/>
    </source>
</evidence>
<keyword evidence="3" id="KW-1185">Reference proteome</keyword>
<sequence length="73" mass="8225">MWVGKEREREKKKKKELTEGRKEREKKCGAVIKRGAAAEGAASQLRPYPDRCLSCAGACLYDEKKGGRRTTPE</sequence>
<name>A0AAV4R9E2_CAEEX</name>
<protein>
    <submittedName>
        <fullName evidence="2">Uncharacterized protein</fullName>
    </submittedName>
</protein>
<proteinExistence type="predicted"/>
<gene>
    <name evidence="2" type="ORF">CEXT_246291</name>
</gene>
<reference evidence="2 3" key="1">
    <citation type="submission" date="2021-06" db="EMBL/GenBank/DDBJ databases">
        <title>Caerostris extrusa draft genome.</title>
        <authorList>
            <person name="Kono N."/>
            <person name="Arakawa K."/>
        </authorList>
    </citation>
    <scope>NUCLEOTIDE SEQUENCE [LARGE SCALE GENOMIC DNA]</scope>
</reference>
<evidence type="ECO:0000256" key="1">
    <source>
        <dbReference type="SAM" id="MobiDB-lite"/>
    </source>
</evidence>
<organism evidence="2 3">
    <name type="scientific">Caerostris extrusa</name>
    <name type="common">Bark spider</name>
    <name type="synonym">Caerostris bankana</name>
    <dbReference type="NCBI Taxonomy" id="172846"/>
    <lineage>
        <taxon>Eukaryota</taxon>
        <taxon>Metazoa</taxon>
        <taxon>Ecdysozoa</taxon>
        <taxon>Arthropoda</taxon>
        <taxon>Chelicerata</taxon>
        <taxon>Arachnida</taxon>
        <taxon>Araneae</taxon>
        <taxon>Araneomorphae</taxon>
        <taxon>Entelegynae</taxon>
        <taxon>Araneoidea</taxon>
        <taxon>Araneidae</taxon>
        <taxon>Caerostris</taxon>
    </lineage>
</organism>
<feature type="region of interest" description="Disordered" evidence="1">
    <location>
        <begin position="1"/>
        <end position="24"/>
    </location>
</feature>